<protein>
    <submittedName>
        <fullName evidence="7">Sperm-associated antigen 1-like</fullName>
    </submittedName>
</protein>
<dbReference type="GeneID" id="106809479"/>
<dbReference type="PANTHER" id="PTHR45984:SF2">
    <property type="entry name" value="MITOCHONDRIAL IMPORT RECEPTOR SUBUNIT TOM34"/>
    <property type="match status" value="1"/>
</dbReference>
<dbReference type="Proteomes" id="UP000695022">
    <property type="component" value="Unplaced"/>
</dbReference>
<dbReference type="RefSeq" id="XP_014668057.1">
    <property type="nucleotide sequence ID" value="XM_014812571.1"/>
</dbReference>
<accession>A0ABM1E786</accession>
<organism evidence="6 7">
    <name type="scientific">Priapulus caudatus</name>
    <name type="common">Priapulid worm</name>
    <dbReference type="NCBI Taxonomy" id="37621"/>
    <lineage>
        <taxon>Eukaryota</taxon>
        <taxon>Metazoa</taxon>
        <taxon>Ecdysozoa</taxon>
        <taxon>Scalidophora</taxon>
        <taxon>Priapulida</taxon>
        <taxon>Priapulimorpha</taxon>
        <taxon>Priapulimorphida</taxon>
        <taxon>Priapulidae</taxon>
        <taxon>Priapulus</taxon>
    </lineage>
</organism>
<feature type="region of interest" description="Disordered" evidence="5">
    <location>
        <begin position="148"/>
        <end position="172"/>
    </location>
</feature>
<reference evidence="7" key="1">
    <citation type="submission" date="2025-08" db="UniProtKB">
        <authorList>
            <consortium name="RefSeq"/>
        </authorList>
    </citation>
    <scope>IDENTIFICATION</scope>
</reference>
<evidence type="ECO:0000256" key="4">
    <source>
        <dbReference type="ARBA" id="ARBA00022803"/>
    </source>
</evidence>
<dbReference type="InterPro" id="IPR051982">
    <property type="entry name" value="CiliaryAsmbly_MitoImport"/>
</dbReference>
<evidence type="ECO:0000256" key="1">
    <source>
        <dbReference type="ARBA" id="ARBA00004496"/>
    </source>
</evidence>
<sequence>MSVTEEPIQGYHSQLDQPLREKLDIPLDHLDYGYIGKSTNVRELEKILRVLRSGEEGVYPDLTQYCVDRIKSMDIDNKAIRKSKPVETAASLPTEEWKEIESDLSNWSDNIKTKEKNLRDAGVSGIGSHNLPPVRAAADHTYSSVRNVEGMQQDQQKSRSINLDTSACTTEG</sequence>
<gene>
    <name evidence="7" type="primary">LOC106809479</name>
</gene>
<comment type="subcellular location">
    <subcellularLocation>
        <location evidence="1">Cytoplasm</location>
    </subcellularLocation>
</comment>
<evidence type="ECO:0000256" key="2">
    <source>
        <dbReference type="ARBA" id="ARBA00022490"/>
    </source>
</evidence>
<keyword evidence="2" id="KW-0963">Cytoplasm</keyword>
<dbReference type="PANTHER" id="PTHR45984">
    <property type="entry name" value="RNA (RNA) POLYMERASE II ASSOCIATED PROTEIN HOMOLOG"/>
    <property type="match status" value="1"/>
</dbReference>
<evidence type="ECO:0000256" key="3">
    <source>
        <dbReference type="ARBA" id="ARBA00022737"/>
    </source>
</evidence>
<proteinExistence type="predicted"/>
<keyword evidence="4" id="KW-0802">TPR repeat</keyword>
<evidence type="ECO:0000256" key="5">
    <source>
        <dbReference type="SAM" id="MobiDB-lite"/>
    </source>
</evidence>
<evidence type="ECO:0000313" key="6">
    <source>
        <dbReference type="Proteomes" id="UP000695022"/>
    </source>
</evidence>
<name>A0ABM1E786_PRICU</name>
<keyword evidence="3" id="KW-0677">Repeat</keyword>
<keyword evidence="6" id="KW-1185">Reference proteome</keyword>
<evidence type="ECO:0000313" key="7">
    <source>
        <dbReference type="RefSeq" id="XP_014668057.1"/>
    </source>
</evidence>